<dbReference type="EMBL" id="KB822722">
    <property type="protein sequence ID" value="ETN39019.1"/>
    <property type="molecule type" value="Genomic_DNA"/>
</dbReference>
<dbReference type="PANTHER" id="PTHR10073:SF47">
    <property type="entry name" value="DNA MISMATCH REPAIR PROTEIN MLH3"/>
    <property type="match status" value="1"/>
</dbReference>
<feature type="region of interest" description="Disordered" evidence="2">
    <location>
        <begin position="317"/>
        <end position="336"/>
    </location>
</feature>
<dbReference type="STRING" id="1220924.W2RTI6"/>
<dbReference type="HOGENOM" id="CLU_005415_0_0_1"/>
<dbReference type="GO" id="GO:0016887">
    <property type="term" value="F:ATP hydrolysis activity"/>
    <property type="evidence" value="ECO:0007669"/>
    <property type="project" value="InterPro"/>
</dbReference>
<evidence type="ECO:0000313" key="5">
    <source>
        <dbReference type="Proteomes" id="UP000030752"/>
    </source>
</evidence>
<dbReference type="OrthoDB" id="429932at2759"/>
<name>W2RTI6_CYPE1</name>
<dbReference type="SUPFAM" id="SSF55874">
    <property type="entry name" value="ATPase domain of HSP90 chaperone/DNA topoisomerase II/histidine kinase"/>
    <property type="match status" value="1"/>
</dbReference>
<dbReference type="AlphaFoldDB" id="W2RTI6"/>
<feature type="compositionally biased region" description="Basic and acidic residues" evidence="2">
    <location>
        <begin position="398"/>
        <end position="407"/>
    </location>
</feature>
<organism evidence="4 5">
    <name type="scientific">Cyphellophora europaea (strain CBS 101466)</name>
    <name type="common">Phialophora europaea</name>
    <dbReference type="NCBI Taxonomy" id="1220924"/>
    <lineage>
        <taxon>Eukaryota</taxon>
        <taxon>Fungi</taxon>
        <taxon>Dikarya</taxon>
        <taxon>Ascomycota</taxon>
        <taxon>Pezizomycotina</taxon>
        <taxon>Eurotiomycetes</taxon>
        <taxon>Chaetothyriomycetidae</taxon>
        <taxon>Chaetothyriales</taxon>
        <taxon>Cyphellophoraceae</taxon>
        <taxon>Cyphellophora</taxon>
    </lineage>
</organism>
<dbReference type="InterPro" id="IPR037198">
    <property type="entry name" value="MutL_C_sf"/>
</dbReference>
<dbReference type="InterPro" id="IPR038973">
    <property type="entry name" value="MutL/Mlh/Pms-like"/>
</dbReference>
<protein>
    <recommendedName>
        <fullName evidence="3">MutL C-terminal dimerisation domain-containing protein</fullName>
    </recommendedName>
</protein>
<dbReference type="SMART" id="SM00853">
    <property type="entry name" value="MutL_C"/>
    <property type="match status" value="1"/>
</dbReference>
<dbReference type="InterPro" id="IPR042120">
    <property type="entry name" value="MutL_C_dimsub"/>
</dbReference>
<dbReference type="Gene3D" id="3.30.1370.100">
    <property type="entry name" value="MutL, C-terminal domain, regulatory subdomain"/>
    <property type="match status" value="1"/>
</dbReference>
<dbReference type="InterPro" id="IPR014790">
    <property type="entry name" value="MutL_C"/>
</dbReference>
<feature type="compositionally biased region" description="Polar residues" evidence="2">
    <location>
        <begin position="320"/>
        <end position="332"/>
    </location>
</feature>
<dbReference type="Gene3D" id="3.30.1540.20">
    <property type="entry name" value="MutL, C-terminal domain, dimerisation subdomain"/>
    <property type="match status" value="1"/>
</dbReference>
<dbReference type="InterPro" id="IPR042121">
    <property type="entry name" value="MutL_C_regsub"/>
</dbReference>
<dbReference type="RefSeq" id="XP_008719608.1">
    <property type="nucleotide sequence ID" value="XM_008721386.1"/>
</dbReference>
<evidence type="ECO:0000259" key="3">
    <source>
        <dbReference type="SMART" id="SM00853"/>
    </source>
</evidence>
<accession>W2RTI6</accession>
<dbReference type="GO" id="GO:0140664">
    <property type="term" value="F:ATP-dependent DNA damage sensor activity"/>
    <property type="evidence" value="ECO:0007669"/>
    <property type="project" value="InterPro"/>
</dbReference>
<dbReference type="Pfam" id="PF08676">
    <property type="entry name" value="MutL_C"/>
    <property type="match status" value="1"/>
</dbReference>
<feature type="region of interest" description="Disordered" evidence="2">
    <location>
        <begin position="398"/>
        <end position="418"/>
    </location>
</feature>
<dbReference type="VEuPathDB" id="FungiDB:HMPREF1541_07061"/>
<comment type="similarity">
    <text evidence="1">Belongs to the DNA mismatch repair MutL/HexB family.</text>
</comment>
<feature type="compositionally biased region" description="Basic residues" evidence="2">
    <location>
        <begin position="408"/>
        <end position="418"/>
    </location>
</feature>
<sequence>MAGSLAIAPLPDSVRAQIKSSVEITSLASAVEELLRNALDADADVIEVVVNFKRGFCSVTDNGKGIPAAEFGSGRQLARPYCTSKSGRSDTYGKNGQALASLSALSIVHIVSRERGSLAHNILLHPSRTTSNSIDLTDTAQEMSSHGTKVIIHNLFGNLPVRFKAQAARSSNHAETVKQFQELKRRLVGYLLASPKPFTLKLSVQGTDLMYKHKTTPTGSAQGSFSATKMQSIFKQAALVDATQQGTWRLASAKTCGISIRAAVSTVARPSKHSQFISVGKQPIPCTGIGALFYDRVNRVFEESQFGAVYETDGVRQGHSGRTISPNPTQASRRGKLVKGVDRWPSFYIRIDTGSRDLVPNVLSLNECEDASSNNIQYILGLLTVLLSQLLQSLHLKPRDRSQAKRTDIRRRHSAARKLSRTSSFDTWTRTRSAFPTEVEDLCEGLPFHNDHELAHSHAPLDADVQLLLDDMELDSEPSTPNPTTSGQDDVVACAIDTTEQDAVSWTNPKTGRSVLLNGNGFVVPAATPRPQGQDSTIAKVQRCGHTDSRRCTVNQRSSTKEIAERLRNWPVKTFASDAEVVVPSLSAMFRTDHAKSVVQQPTIEQLLSASNLACAKVLGQVDEKFILALVPSTESEPNLVLIDQHAADERVKVEQLYTGLCSDGIVALRKPLILETTGDEARLFDEAQAYFDSWGLRYQQSEASKNIIRVSHLPEVIAQRCQQEPKILIGLLRKELWTEHRHVPLAEQPSEPGWISRIAQCPAGIVEMINSRACRSAVMFNDVLTVDQCQELVRRLASCTLPFQCAHGRPSLAVISNLGFTGIGKWEDTSDDFGEAWKRWT</sequence>
<dbReference type="InParanoid" id="W2RTI6"/>
<dbReference type="GO" id="GO:0032300">
    <property type="term" value="C:mismatch repair complex"/>
    <property type="evidence" value="ECO:0007669"/>
    <property type="project" value="InterPro"/>
</dbReference>
<dbReference type="InterPro" id="IPR036890">
    <property type="entry name" value="HATPase_C_sf"/>
</dbReference>
<feature type="domain" description="MutL C-terminal dimerisation" evidence="3">
    <location>
        <begin position="618"/>
        <end position="785"/>
    </location>
</feature>
<dbReference type="GeneID" id="19974400"/>
<keyword evidence="5" id="KW-1185">Reference proteome</keyword>
<evidence type="ECO:0000256" key="1">
    <source>
        <dbReference type="ARBA" id="ARBA00006082"/>
    </source>
</evidence>
<dbReference type="GO" id="GO:0005524">
    <property type="term" value="F:ATP binding"/>
    <property type="evidence" value="ECO:0007669"/>
    <property type="project" value="InterPro"/>
</dbReference>
<dbReference type="Pfam" id="PF13589">
    <property type="entry name" value="HATPase_c_3"/>
    <property type="match status" value="1"/>
</dbReference>
<evidence type="ECO:0000313" key="4">
    <source>
        <dbReference type="EMBL" id="ETN39019.1"/>
    </source>
</evidence>
<dbReference type="PANTHER" id="PTHR10073">
    <property type="entry name" value="DNA MISMATCH REPAIR PROTEIN MLH, PMS, MUTL"/>
    <property type="match status" value="1"/>
</dbReference>
<dbReference type="GO" id="GO:0006298">
    <property type="term" value="P:mismatch repair"/>
    <property type="evidence" value="ECO:0007669"/>
    <property type="project" value="InterPro"/>
</dbReference>
<gene>
    <name evidence="4" type="ORF">HMPREF1541_07061</name>
</gene>
<reference evidence="4 5" key="1">
    <citation type="submission" date="2013-03" db="EMBL/GenBank/DDBJ databases">
        <title>The Genome Sequence of Phialophora europaea CBS 101466.</title>
        <authorList>
            <consortium name="The Broad Institute Genomics Platform"/>
            <person name="Cuomo C."/>
            <person name="de Hoog S."/>
            <person name="Gorbushina A."/>
            <person name="Walker B."/>
            <person name="Young S.K."/>
            <person name="Zeng Q."/>
            <person name="Gargeya S."/>
            <person name="Fitzgerald M."/>
            <person name="Haas B."/>
            <person name="Abouelleil A."/>
            <person name="Allen A.W."/>
            <person name="Alvarado L."/>
            <person name="Arachchi H.M."/>
            <person name="Berlin A.M."/>
            <person name="Chapman S.B."/>
            <person name="Gainer-Dewar J."/>
            <person name="Goldberg J."/>
            <person name="Griggs A."/>
            <person name="Gujja S."/>
            <person name="Hansen M."/>
            <person name="Howarth C."/>
            <person name="Imamovic A."/>
            <person name="Ireland A."/>
            <person name="Larimer J."/>
            <person name="McCowan C."/>
            <person name="Murphy C."/>
            <person name="Pearson M."/>
            <person name="Poon T.W."/>
            <person name="Priest M."/>
            <person name="Roberts A."/>
            <person name="Saif S."/>
            <person name="Shea T."/>
            <person name="Sisk P."/>
            <person name="Sykes S."/>
            <person name="Wortman J."/>
            <person name="Nusbaum C."/>
            <person name="Birren B."/>
        </authorList>
    </citation>
    <scope>NUCLEOTIDE SEQUENCE [LARGE SCALE GENOMIC DNA]</scope>
    <source>
        <strain evidence="4 5">CBS 101466</strain>
    </source>
</reference>
<dbReference type="Proteomes" id="UP000030752">
    <property type="component" value="Unassembled WGS sequence"/>
</dbReference>
<dbReference type="SUPFAM" id="SSF118116">
    <property type="entry name" value="DNA mismatch repair protein MutL"/>
    <property type="match status" value="1"/>
</dbReference>
<evidence type="ECO:0000256" key="2">
    <source>
        <dbReference type="SAM" id="MobiDB-lite"/>
    </source>
</evidence>
<proteinExistence type="inferred from homology"/>
<dbReference type="Gene3D" id="3.30.565.10">
    <property type="entry name" value="Histidine kinase-like ATPase, C-terminal domain"/>
    <property type="match status" value="1"/>
</dbReference>
<dbReference type="eggNOG" id="KOG1977">
    <property type="taxonomic scope" value="Eukaryota"/>
</dbReference>